<keyword evidence="13" id="KW-0175">Coiled coil</keyword>
<dbReference type="EMBL" id="UOEU01001116">
    <property type="protein sequence ID" value="VAW43582.1"/>
    <property type="molecule type" value="Genomic_DNA"/>
</dbReference>
<evidence type="ECO:0000256" key="4">
    <source>
        <dbReference type="ARBA" id="ARBA00022485"/>
    </source>
</evidence>
<protein>
    <recommendedName>
        <fullName evidence="3">Oxygen sensor histidine kinase NreB</fullName>
    </recommendedName>
    <alternativeName>
        <fullName evidence="12">Nitrogen regulation protein B</fullName>
    </alternativeName>
</protein>
<dbReference type="GO" id="GO:0046872">
    <property type="term" value="F:metal ion binding"/>
    <property type="evidence" value="ECO:0007669"/>
    <property type="project" value="UniProtKB-KW"/>
</dbReference>
<comment type="function">
    <text evidence="11">Member of the two-component regulatory system NreB/NreC involved in the control of dissimilatory nitrate/nitrite reduction in response to oxygen. NreB functions as a direct oxygen sensor histidine kinase which is autophosphorylated, in the absence of oxygen, probably at the conserved histidine residue, and transfers its phosphate group probably to a conserved aspartate residue of NreC. NreB/NreC activates the expression of the nitrate (narGHJI) and nitrite (nir) reductase operons, as well as the putative nitrate transporter gene narT.</text>
</comment>
<name>A0A3B0VWU2_9ZZZZ</name>
<dbReference type="GO" id="GO:0000155">
    <property type="term" value="F:phosphorelay sensor kinase activity"/>
    <property type="evidence" value="ECO:0007669"/>
    <property type="project" value="InterPro"/>
</dbReference>
<dbReference type="PANTHER" id="PTHR24421">
    <property type="entry name" value="NITRATE/NITRITE SENSOR PROTEIN NARX-RELATED"/>
    <property type="match status" value="1"/>
</dbReference>
<keyword evidence="4" id="KW-0004">4Fe-4S</keyword>
<evidence type="ECO:0000256" key="6">
    <source>
        <dbReference type="ARBA" id="ARBA00022679"/>
    </source>
</evidence>
<organism evidence="15">
    <name type="scientific">hydrothermal vent metagenome</name>
    <dbReference type="NCBI Taxonomy" id="652676"/>
    <lineage>
        <taxon>unclassified sequences</taxon>
        <taxon>metagenomes</taxon>
        <taxon>ecological metagenomes</taxon>
    </lineage>
</organism>
<dbReference type="InterPro" id="IPR011712">
    <property type="entry name" value="Sig_transdc_His_kin_sub3_dim/P"/>
</dbReference>
<keyword evidence="7" id="KW-0479">Metal-binding</keyword>
<dbReference type="InterPro" id="IPR036890">
    <property type="entry name" value="HATPase_C_sf"/>
</dbReference>
<dbReference type="CDD" id="cd16917">
    <property type="entry name" value="HATPase_UhpB-NarQ-NarX-like"/>
    <property type="match status" value="1"/>
</dbReference>
<evidence type="ECO:0000313" key="15">
    <source>
        <dbReference type="EMBL" id="VAW43582.1"/>
    </source>
</evidence>
<gene>
    <name evidence="15" type="ORF">MNBD_CHLOROFLEXI01-624</name>
</gene>
<dbReference type="Gene3D" id="3.30.565.10">
    <property type="entry name" value="Histidine kinase-like ATPase, C-terminal domain"/>
    <property type="match status" value="1"/>
</dbReference>
<feature type="domain" description="Histidine kinase" evidence="14">
    <location>
        <begin position="49"/>
        <end position="246"/>
    </location>
</feature>
<reference evidence="15" key="1">
    <citation type="submission" date="2018-06" db="EMBL/GenBank/DDBJ databases">
        <authorList>
            <person name="Zhirakovskaya E."/>
        </authorList>
    </citation>
    <scope>NUCLEOTIDE SEQUENCE</scope>
</reference>
<evidence type="ECO:0000256" key="9">
    <source>
        <dbReference type="ARBA" id="ARBA00023004"/>
    </source>
</evidence>
<evidence type="ECO:0000256" key="5">
    <source>
        <dbReference type="ARBA" id="ARBA00022490"/>
    </source>
</evidence>
<dbReference type="SUPFAM" id="SSF55874">
    <property type="entry name" value="ATPase domain of HSP90 chaperone/DNA topoisomerase II/histidine kinase"/>
    <property type="match status" value="1"/>
</dbReference>
<dbReference type="Pfam" id="PF02518">
    <property type="entry name" value="HATPase_c"/>
    <property type="match status" value="1"/>
</dbReference>
<comment type="cofactor">
    <cofactor evidence="1">
        <name>[4Fe-4S] cluster</name>
        <dbReference type="ChEBI" id="CHEBI:49883"/>
    </cofactor>
</comment>
<dbReference type="GO" id="GO:0016020">
    <property type="term" value="C:membrane"/>
    <property type="evidence" value="ECO:0007669"/>
    <property type="project" value="InterPro"/>
</dbReference>
<dbReference type="GO" id="GO:0051539">
    <property type="term" value="F:4 iron, 4 sulfur cluster binding"/>
    <property type="evidence" value="ECO:0007669"/>
    <property type="project" value="UniProtKB-KW"/>
</dbReference>
<dbReference type="GO" id="GO:0005737">
    <property type="term" value="C:cytoplasm"/>
    <property type="evidence" value="ECO:0007669"/>
    <property type="project" value="UniProtKB-SubCell"/>
</dbReference>
<evidence type="ECO:0000256" key="11">
    <source>
        <dbReference type="ARBA" id="ARBA00024827"/>
    </source>
</evidence>
<sequence>MGSVLLGSWINAIINQSEERRELLKQLQATQAELAEAEREAGILAERQRLAHEIHDTLAQGFISIIMHLETAEQTLPANETEFAKQIRRAKETARTNLQQARRVVAALRPELLENQSLPAAIARTVQRWSRNHDIPVTMQTTGTPLPLHPDVDVLLLRAAQEALSNVHKHAQASTVTVTLSYMDNLVLLDVQDDGVGLNEAQPPPFGGGFGLEAMRERAAMFGGKLLLESEPDGGTTLVVSIPVGI</sequence>
<comment type="subcellular location">
    <subcellularLocation>
        <location evidence="2">Cytoplasm</location>
    </subcellularLocation>
</comment>
<evidence type="ECO:0000256" key="13">
    <source>
        <dbReference type="SAM" id="Coils"/>
    </source>
</evidence>
<feature type="coiled-coil region" evidence="13">
    <location>
        <begin position="13"/>
        <end position="47"/>
    </location>
</feature>
<evidence type="ECO:0000256" key="12">
    <source>
        <dbReference type="ARBA" id="ARBA00030800"/>
    </source>
</evidence>
<dbReference type="PANTHER" id="PTHR24421:SF62">
    <property type="entry name" value="SENSORY TRANSDUCTION HISTIDINE KINASE"/>
    <property type="match status" value="1"/>
</dbReference>
<dbReference type="Gene3D" id="1.20.5.1930">
    <property type="match status" value="1"/>
</dbReference>
<evidence type="ECO:0000256" key="8">
    <source>
        <dbReference type="ARBA" id="ARBA00022777"/>
    </source>
</evidence>
<dbReference type="PRINTS" id="PR00344">
    <property type="entry name" value="BCTRLSENSOR"/>
</dbReference>
<keyword evidence="5" id="KW-0963">Cytoplasm</keyword>
<evidence type="ECO:0000256" key="3">
    <source>
        <dbReference type="ARBA" id="ARBA00017322"/>
    </source>
</evidence>
<keyword evidence="8" id="KW-0418">Kinase</keyword>
<evidence type="ECO:0000256" key="7">
    <source>
        <dbReference type="ARBA" id="ARBA00022723"/>
    </source>
</evidence>
<dbReference type="Pfam" id="PF07730">
    <property type="entry name" value="HisKA_3"/>
    <property type="match status" value="1"/>
</dbReference>
<keyword evidence="10" id="KW-0411">Iron-sulfur</keyword>
<dbReference type="InterPro" id="IPR005467">
    <property type="entry name" value="His_kinase_dom"/>
</dbReference>
<dbReference type="InterPro" id="IPR050482">
    <property type="entry name" value="Sensor_HK_TwoCompSys"/>
</dbReference>
<keyword evidence="9" id="KW-0408">Iron</keyword>
<dbReference type="GO" id="GO:0046983">
    <property type="term" value="F:protein dimerization activity"/>
    <property type="evidence" value="ECO:0007669"/>
    <property type="project" value="InterPro"/>
</dbReference>
<dbReference type="PROSITE" id="PS50109">
    <property type="entry name" value="HIS_KIN"/>
    <property type="match status" value="1"/>
</dbReference>
<dbReference type="AlphaFoldDB" id="A0A3B0VWU2"/>
<evidence type="ECO:0000256" key="1">
    <source>
        <dbReference type="ARBA" id="ARBA00001966"/>
    </source>
</evidence>
<evidence type="ECO:0000259" key="14">
    <source>
        <dbReference type="PROSITE" id="PS50109"/>
    </source>
</evidence>
<evidence type="ECO:0000256" key="2">
    <source>
        <dbReference type="ARBA" id="ARBA00004496"/>
    </source>
</evidence>
<accession>A0A3B0VWU2</accession>
<dbReference type="SMART" id="SM00387">
    <property type="entry name" value="HATPase_c"/>
    <property type="match status" value="1"/>
</dbReference>
<dbReference type="InterPro" id="IPR003594">
    <property type="entry name" value="HATPase_dom"/>
</dbReference>
<dbReference type="InterPro" id="IPR004358">
    <property type="entry name" value="Sig_transdc_His_kin-like_C"/>
</dbReference>
<keyword evidence="6" id="KW-0808">Transferase</keyword>
<proteinExistence type="predicted"/>
<evidence type="ECO:0000256" key="10">
    <source>
        <dbReference type="ARBA" id="ARBA00023014"/>
    </source>
</evidence>